<reference evidence="1 2" key="1">
    <citation type="submission" date="2015-04" db="EMBL/GenBank/DDBJ databases">
        <title>Draft genome sequence of Rathayibacter toxicus strain FH-142 (AKA 70134 or CS 32), a Western Australian isolate.</title>
        <authorList>
            <consortium name="Consortium for Microbial Forensics and Genomics (microFORGE)"/>
            <person name="Knight B.M."/>
            <person name="Roberts D.P."/>
            <person name="Lin D."/>
            <person name="Hari K."/>
            <person name="Fletcher J."/>
            <person name="Melcher U."/>
            <person name="Blagden T."/>
            <person name="Luster D.G."/>
            <person name="Sechler A.J."/>
            <person name="Schneider W.L."/>
            <person name="Winegar R.A."/>
        </authorList>
    </citation>
    <scope>NUCLEOTIDE SEQUENCE [LARGE SCALE GENOMIC DNA]</scope>
    <source>
        <strain evidence="1 2">FH142</strain>
    </source>
</reference>
<sequence>MDVGVQQDHKWSQRVPQPSVPVTALVFSVPRLFGCRSRLYNRTMLGLKKKRDKAKEAEKG</sequence>
<dbReference type="RefSeq" id="WP_146077116.1">
    <property type="nucleotide sequence ID" value="NZ_CP013292.1"/>
</dbReference>
<evidence type="ECO:0000313" key="1">
    <source>
        <dbReference type="EMBL" id="KKM46354.1"/>
    </source>
</evidence>
<dbReference type="AlphaFoldDB" id="A0A0U1PV09"/>
<dbReference type="EMBL" id="LBFI01000024">
    <property type="protein sequence ID" value="KKM46354.1"/>
    <property type="molecule type" value="Genomic_DNA"/>
</dbReference>
<dbReference type="Proteomes" id="UP000052979">
    <property type="component" value="Unassembled WGS sequence"/>
</dbReference>
<name>A0A0U1PV09_9MICO</name>
<keyword evidence="2" id="KW-1185">Reference proteome</keyword>
<proteinExistence type="predicted"/>
<accession>A0A0U1PV09</accession>
<organism evidence="1 2">
    <name type="scientific">Rathayibacter toxicus</name>
    <dbReference type="NCBI Taxonomy" id="145458"/>
    <lineage>
        <taxon>Bacteria</taxon>
        <taxon>Bacillati</taxon>
        <taxon>Actinomycetota</taxon>
        <taxon>Actinomycetes</taxon>
        <taxon>Micrococcales</taxon>
        <taxon>Microbacteriaceae</taxon>
        <taxon>Rathayibacter</taxon>
    </lineage>
</organism>
<comment type="caution">
    <text evidence="1">The sequence shown here is derived from an EMBL/GenBank/DDBJ whole genome shotgun (WGS) entry which is preliminary data.</text>
</comment>
<gene>
    <name evidence="1" type="ORF">VT73_04885</name>
</gene>
<evidence type="ECO:0000313" key="2">
    <source>
        <dbReference type="Proteomes" id="UP000052979"/>
    </source>
</evidence>
<protein>
    <submittedName>
        <fullName evidence="1">Uncharacterized protein</fullName>
    </submittedName>
</protein>